<gene>
    <name evidence="5" type="ORF">EZ242_17875</name>
</gene>
<name>A0A4Z0BGY8_9BURK</name>
<evidence type="ECO:0000313" key="5">
    <source>
        <dbReference type="EMBL" id="TFY97394.1"/>
    </source>
</evidence>
<dbReference type="InterPro" id="IPR051010">
    <property type="entry name" value="BCAA_transport"/>
</dbReference>
<evidence type="ECO:0000256" key="1">
    <source>
        <dbReference type="ARBA" id="ARBA00010062"/>
    </source>
</evidence>
<proteinExistence type="inferred from homology"/>
<dbReference type="InterPro" id="IPR028082">
    <property type="entry name" value="Peripla_BP_I"/>
</dbReference>
<comment type="caution">
    <text evidence="5">The sequence shown here is derived from an EMBL/GenBank/DDBJ whole genome shotgun (WGS) entry which is preliminary data.</text>
</comment>
<evidence type="ECO:0000259" key="4">
    <source>
        <dbReference type="Pfam" id="PF13458"/>
    </source>
</evidence>
<dbReference type="Gene3D" id="3.40.50.2300">
    <property type="match status" value="2"/>
</dbReference>
<feature type="domain" description="Leucine-binding protein" evidence="4">
    <location>
        <begin position="24"/>
        <end position="358"/>
    </location>
</feature>
<dbReference type="Proteomes" id="UP000297564">
    <property type="component" value="Unassembled WGS sequence"/>
</dbReference>
<feature type="chain" id="PRO_5021494945" evidence="3">
    <location>
        <begin position="24"/>
        <end position="379"/>
    </location>
</feature>
<dbReference type="EMBL" id="SMLL01000007">
    <property type="protein sequence ID" value="TFY97394.1"/>
    <property type="molecule type" value="Genomic_DNA"/>
</dbReference>
<dbReference type="CDD" id="cd06333">
    <property type="entry name" value="PBP1_ABC_RPA1789-like"/>
    <property type="match status" value="1"/>
</dbReference>
<reference evidence="5 6" key="1">
    <citation type="submission" date="2019-03" db="EMBL/GenBank/DDBJ databases">
        <title>Ramlibacter rhizophilus CCTCC AB2015357, whole genome shotgun sequence.</title>
        <authorList>
            <person name="Zhang X."/>
            <person name="Feng G."/>
            <person name="Zhu H."/>
        </authorList>
    </citation>
    <scope>NUCLEOTIDE SEQUENCE [LARGE SCALE GENOMIC DNA]</scope>
    <source>
        <strain evidence="5 6">CCTCC AB2015357</strain>
    </source>
</reference>
<keyword evidence="6" id="KW-1185">Reference proteome</keyword>
<dbReference type="Pfam" id="PF13458">
    <property type="entry name" value="Peripla_BP_6"/>
    <property type="match status" value="1"/>
</dbReference>
<organism evidence="5 6">
    <name type="scientific">Ramlibacter rhizophilus</name>
    <dbReference type="NCBI Taxonomy" id="1781167"/>
    <lineage>
        <taxon>Bacteria</taxon>
        <taxon>Pseudomonadati</taxon>
        <taxon>Pseudomonadota</taxon>
        <taxon>Betaproteobacteria</taxon>
        <taxon>Burkholderiales</taxon>
        <taxon>Comamonadaceae</taxon>
        <taxon>Ramlibacter</taxon>
    </lineage>
</organism>
<dbReference type="InterPro" id="IPR028081">
    <property type="entry name" value="Leu-bd"/>
</dbReference>
<dbReference type="PANTHER" id="PTHR30483:SF38">
    <property type="entry name" value="BLR7848 PROTEIN"/>
    <property type="match status" value="1"/>
</dbReference>
<dbReference type="RefSeq" id="WP_135286560.1">
    <property type="nucleotide sequence ID" value="NZ_SMLL01000007.1"/>
</dbReference>
<dbReference type="AlphaFoldDB" id="A0A4Z0BGY8"/>
<sequence>MKPFLKKVLVAAAALSMSAAALAEITVGVSLPLTGPASGLGIPMANQFKLWPKTIAGEPVRLIVLDDATDPTAGVRNARRFATDEKVDLIIGSAATPVAIAMADVAAENKTTQLMASPAQLPPGKDTWSFRLPQSNAVMAKAMVDHMKKQGVKTVGFLGYTDAYGEGWLNDFKKLAEPAGIKVVAAERFARTDTSVTGQALKLVSANPDAMLIVASGSGAAMPHKAVVERGFKGKIYQTHAAATRDLMRVGGKDVEGAFVVSGPVIAPEQLPDDHPSKKLATDFVQKYEQAYGAGSRNQFAGHGYDALIVLEKAVPIAMKKGKPGTPEFRTALRDAIEGMGKTTFSHGVMNWTKDDHWGYGDNSAVVVKVVNGDWKVEK</sequence>
<dbReference type="OrthoDB" id="5290698at2"/>
<evidence type="ECO:0000313" key="6">
    <source>
        <dbReference type="Proteomes" id="UP000297564"/>
    </source>
</evidence>
<evidence type="ECO:0000256" key="2">
    <source>
        <dbReference type="ARBA" id="ARBA00022729"/>
    </source>
</evidence>
<protein>
    <submittedName>
        <fullName evidence="5">ABC transporter substrate-binding protein</fullName>
    </submittedName>
</protein>
<comment type="similarity">
    <text evidence="1">Belongs to the leucine-binding protein family.</text>
</comment>
<feature type="signal peptide" evidence="3">
    <location>
        <begin position="1"/>
        <end position="23"/>
    </location>
</feature>
<dbReference type="PANTHER" id="PTHR30483">
    <property type="entry name" value="LEUCINE-SPECIFIC-BINDING PROTEIN"/>
    <property type="match status" value="1"/>
</dbReference>
<dbReference type="SUPFAM" id="SSF53822">
    <property type="entry name" value="Periplasmic binding protein-like I"/>
    <property type="match status" value="1"/>
</dbReference>
<evidence type="ECO:0000256" key="3">
    <source>
        <dbReference type="SAM" id="SignalP"/>
    </source>
</evidence>
<accession>A0A4Z0BGY8</accession>
<keyword evidence="2 3" id="KW-0732">Signal</keyword>